<comment type="caution">
    <text evidence="6">The sequence shown here is derived from an EMBL/GenBank/DDBJ whole genome shotgun (WGS) entry which is preliminary data.</text>
</comment>
<evidence type="ECO:0000256" key="1">
    <source>
        <dbReference type="ARBA" id="ARBA00006233"/>
    </source>
</evidence>
<name>A0A8S1A2Z6_ARCPL</name>
<evidence type="ECO:0000256" key="3">
    <source>
        <dbReference type="ARBA" id="ARBA00031876"/>
    </source>
</evidence>
<dbReference type="PANTHER" id="PTHR31435:SF9">
    <property type="entry name" value="PROTEIN NATD1"/>
    <property type="match status" value="1"/>
</dbReference>
<reference evidence="7 8" key="1">
    <citation type="submission" date="2020-04" db="EMBL/GenBank/DDBJ databases">
        <authorList>
            <person name="Wallbank WR R."/>
            <person name="Pardo Diaz C."/>
            <person name="Kozak K."/>
            <person name="Martin S."/>
            <person name="Jiggins C."/>
            <person name="Moest M."/>
            <person name="Warren A I."/>
            <person name="Byers J.R.P. K."/>
            <person name="Montejo-Kovacevich G."/>
            <person name="Yen C E."/>
        </authorList>
    </citation>
    <scope>NUCLEOTIDE SEQUENCE [LARGE SCALE GENOMIC DNA]</scope>
</reference>
<dbReference type="EMBL" id="CADEBC010000488">
    <property type="protein sequence ID" value="CAB3236831.1"/>
    <property type="molecule type" value="Genomic_DNA"/>
</dbReference>
<comment type="similarity">
    <text evidence="1">Belongs to the NATD1 family.</text>
</comment>
<dbReference type="PANTHER" id="PTHR31435">
    <property type="entry name" value="PROTEIN NATD1"/>
    <property type="match status" value="1"/>
</dbReference>
<sequence>MLTRTAARAFSTAALKVVNDVTRQQFYVSLKGNEAFLNYEKSGKELTLVRTEVPDAFKGKGVGKLLAKHAFDYASENKLNVICQCHFLAHYYEQNKDNYKTLQITFDLDD</sequence>
<dbReference type="Proteomes" id="UP000494256">
    <property type="component" value="Unassembled WGS sequence"/>
</dbReference>
<feature type="domain" description="N-acetyltransferase" evidence="4">
    <location>
        <begin position="18"/>
        <end position="104"/>
    </location>
</feature>
<accession>A0A8S1A2Z6</accession>
<evidence type="ECO:0000256" key="2">
    <source>
        <dbReference type="ARBA" id="ARBA00020243"/>
    </source>
</evidence>
<dbReference type="Pfam" id="PF14542">
    <property type="entry name" value="Acetyltransf_CG"/>
    <property type="match status" value="1"/>
</dbReference>
<dbReference type="OrthoDB" id="74247at2759"/>
<dbReference type="Proteomes" id="UP000494106">
    <property type="component" value="Unassembled WGS sequence"/>
</dbReference>
<evidence type="ECO:0000313" key="8">
    <source>
        <dbReference type="Proteomes" id="UP000494256"/>
    </source>
</evidence>
<dbReference type="PROSITE" id="PS51729">
    <property type="entry name" value="GNAT_YJDJ"/>
    <property type="match status" value="1"/>
</dbReference>
<gene>
    <name evidence="5" type="ORF">APLA_LOCUS6707</name>
    <name evidence="6" type="ORF">APLA_LOCUS8471</name>
</gene>
<dbReference type="SUPFAM" id="SSF55729">
    <property type="entry name" value="Acyl-CoA N-acyltransferases (Nat)"/>
    <property type="match status" value="1"/>
</dbReference>
<dbReference type="InterPro" id="IPR016181">
    <property type="entry name" value="Acyl_CoA_acyltransferase"/>
</dbReference>
<dbReference type="InterPro" id="IPR045057">
    <property type="entry name" value="Gcn5-rel_NAT"/>
</dbReference>
<evidence type="ECO:0000313" key="5">
    <source>
        <dbReference type="EMBL" id="CAB3236831.1"/>
    </source>
</evidence>
<dbReference type="AlphaFoldDB" id="A0A8S1A2Z6"/>
<evidence type="ECO:0000313" key="6">
    <source>
        <dbReference type="EMBL" id="CAB3239029.1"/>
    </source>
</evidence>
<organism evidence="6 8">
    <name type="scientific">Arctia plantaginis</name>
    <name type="common">Wood tiger moth</name>
    <name type="synonym">Phalaena plantaginis</name>
    <dbReference type="NCBI Taxonomy" id="874455"/>
    <lineage>
        <taxon>Eukaryota</taxon>
        <taxon>Metazoa</taxon>
        <taxon>Ecdysozoa</taxon>
        <taxon>Arthropoda</taxon>
        <taxon>Hexapoda</taxon>
        <taxon>Insecta</taxon>
        <taxon>Pterygota</taxon>
        <taxon>Neoptera</taxon>
        <taxon>Endopterygota</taxon>
        <taxon>Lepidoptera</taxon>
        <taxon>Glossata</taxon>
        <taxon>Ditrysia</taxon>
        <taxon>Noctuoidea</taxon>
        <taxon>Erebidae</taxon>
        <taxon>Arctiinae</taxon>
        <taxon>Arctia</taxon>
    </lineage>
</organism>
<dbReference type="EMBL" id="CADEBD010000308">
    <property type="protein sequence ID" value="CAB3239029.1"/>
    <property type="molecule type" value="Genomic_DNA"/>
</dbReference>
<evidence type="ECO:0000313" key="7">
    <source>
        <dbReference type="Proteomes" id="UP000494106"/>
    </source>
</evidence>
<proteinExistence type="inferred from homology"/>
<dbReference type="Gene3D" id="3.40.630.30">
    <property type="match status" value="1"/>
</dbReference>
<dbReference type="InterPro" id="IPR031165">
    <property type="entry name" value="GNAT_YJDJ"/>
</dbReference>
<evidence type="ECO:0000259" key="4">
    <source>
        <dbReference type="PROSITE" id="PS51729"/>
    </source>
</evidence>
<protein>
    <recommendedName>
        <fullName evidence="2">Protein NATD1</fullName>
    </recommendedName>
    <alternativeName>
        <fullName evidence="3">N-acetyltransferase domain-containing protein 1</fullName>
    </alternativeName>
</protein>
<keyword evidence="7" id="KW-1185">Reference proteome</keyword>